<dbReference type="InterPro" id="IPR015943">
    <property type="entry name" value="WD40/YVTN_repeat-like_dom_sf"/>
</dbReference>
<comment type="caution">
    <text evidence="2">The sequence shown here is derived from an EMBL/GenBank/DDBJ whole genome shotgun (WGS) entry which is preliminary data.</text>
</comment>
<name>A0ABR4AA84_9LECA</name>
<keyword evidence="3" id="KW-1185">Reference proteome</keyword>
<feature type="signal peptide" evidence="1">
    <location>
        <begin position="1"/>
        <end position="17"/>
    </location>
</feature>
<keyword evidence="1" id="KW-0732">Signal</keyword>
<dbReference type="InterPro" id="IPR011964">
    <property type="entry name" value="YVTN_b-propeller_repeat"/>
</dbReference>
<feature type="chain" id="PRO_5046303067" evidence="1">
    <location>
        <begin position="18"/>
        <end position="476"/>
    </location>
</feature>
<organism evidence="2 3">
    <name type="scientific">Stereocaulon virgatum</name>
    <dbReference type="NCBI Taxonomy" id="373712"/>
    <lineage>
        <taxon>Eukaryota</taxon>
        <taxon>Fungi</taxon>
        <taxon>Dikarya</taxon>
        <taxon>Ascomycota</taxon>
        <taxon>Pezizomycotina</taxon>
        <taxon>Lecanoromycetes</taxon>
        <taxon>OSLEUM clade</taxon>
        <taxon>Lecanoromycetidae</taxon>
        <taxon>Lecanorales</taxon>
        <taxon>Lecanorineae</taxon>
        <taxon>Stereocaulaceae</taxon>
        <taxon>Stereocaulon</taxon>
    </lineage>
</organism>
<dbReference type="Gene3D" id="2.130.10.10">
    <property type="entry name" value="YVTN repeat-like/Quinoprotein amine dehydrogenase"/>
    <property type="match status" value="2"/>
</dbReference>
<dbReference type="PANTHER" id="PTHR47197">
    <property type="entry name" value="PROTEIN NIRF"/>
    <property type="match status" value="1"/>
</dbReference>
<dbReference type="Proteomes" id="UP001590950">
    <property type="component" value="Unassembled WGS sequence"/>
</dbReference>
<evidence type="ECO:0000256" key="1">
    <source>
        <dbReference type="SAM" id="SignalP"/>
    </source>
</evidence>
<sequence>MRLLPIVFLFSAEVALAQIQAPALPGAPAISSSDRIYTGDQTSNTITVIKPSTYEVLGTITLGEGRLSNLLNPQYIKSVDSHGLGFSRDGKYINSISVTTNTLTVIKTLDNSIVSQTYVDRAPHEGFFSADNRTVWVATRGTNYVDIVDGIAGGIIGRVLCAPGPSKVLFSPDGATAYVNHIRSATLDIIDVKAHKVVHQITGLGDIFSSDMMMNAQGTIIWAAHKLAGKTSILDLETRTVVTVLETGAETNHPNFAIVNDITYAWLTVASTNETKVYRQDSPSSIPVYITAVRSSGIEPHGLWPSPDNTRMYVVNEHSDTVDVIDTANYTIIHTMRVGQEGQALVYVAGAVPSGHNGTQNLGVQGLGHRVENRVFSIEGHGNASTLLTVRNVNGLEMIQFIGRKLNGNTTYLASASCYECNGAQIPLLEFKGVNPNPMGCTTAGQVLGFTKFFDVYDINSVTVRPLENKVDRKVD</sequence>
<dbReference type="PANTHER" id="PTHR47197:SF3">
    <property type="entry name" value="DIHYDRO-HEME D1 DEHYDROGENASE"/>
    <property type="match status" value="1"/>
</dbReference>
<reference evidence="2 3" key="1">
    <citation type="submission" date="2024-09" db="EMBL/GenBank/DDBJ databases">
        <title>Rethinking Asexuality: The Enigmatic Case of Functional Sexual Genes in Lepraria (Stereocaulaceae).</title>
        <authorList>
            <person name="Doellman M."/>
            <person name="Sun Y."/>
            <person name="Barcenas-Pena A."/>
            <person name="Lumbsch H.T."/>
            <person name="Grewe F."/>
        </authorList>
    </citation>
    <scope>NUCLEOTIDE SEQUENCE [LARGE SCALE GENOMIC DNA]</scope>
    <source>
        <strain evidence="2 3">Mercado 3170</strain>
    </source>
</reference>
<dbReference type="SUPFAM" id="SSF50974">
    <property type="entry name" value="Nitrous oxide reductase, N-terminal domain"/>
    <property type="match status" value="1"/>
</dbReference>
<dbReference type="NCBIfam" id="TIGR02276">
    <property type="entry name" value="beta_rpt_yvtn"/>
    <property type="match status" value="1"/>
</dbReference>
<accession>A0ABR4AA84</accession>
<proteinExistence type="predicted"/>
<dbReference type="EMBL" id="JBEFKJ010000016">
    <property type="protein sequence ID" value="KAL2041796.1"/>
    <property type="molecule type" value="Genomic_DNA"/>
</dbReference>
<dbReference type="InterPro" id="IPR011045">
    <property type="entry name" value="N2O_reductase_N"/>
</dbReference>
<evidence type="ECO:0000313" key="2">
    <source>
        <dbReference type="EMBL" id="KAL2041796.1"/>
    </source>
</evidence>
<evidence type="ECO:0000313" key="3">
    <source>
        <dbReference type="Proteomes" id="UP001590950"/>
    </source>
</evidence>
<gene>
    <name evidence="2" type="ORF">N7G274_005580</name>
</gene>
<protein>
    <submittedName>
        <fullName evidence="2">Uncharacterized protein</fullName>
    </submittedName>
</protein>
<dbReference type="InterPro" id="IPR051200">
    <property type="entry name" value="Host-pathogen_enzymatic-act"/>
</dbReference>